<reference evidence="1" key="1">
    <citation type="journal article" date="2019" name="Sci. Rep.">
        <title>Draft genome of Tanacetum cinerariifolium, the natural source of mosquito coil.</title>
        <authorList>
            <person name="Yamashiro T."/>
            <person name="Shiraishi A."/>
            <person name="Satake H."/>
            <person name="Nakayama K."/>
        </authorList>
    </citation>
    <scope>NUCLEOTIDE SEQUENCE</scope>
</reference>
<feature type="non-terminal residue" evidence="1">
    <location>
        <position position="1"/>
    </location>
</feature>
<dbReference type="EMBL" id="BKCJ011869688">
    <property type="protein sequence ID" value="GFD59822.1"/>
    <property type="molecule type" value="Genomic_DNA"/>
</dbReference>
<name>A0A699XIH6_TANCI</name>
<protein>
    <submittedName>
        <fullName evidence="1">Uncharacterized protein</fullName>
    </submittedName>
</protein>
<sequence length="66" mass="6744">GEWQRVKAVEWCGGAVVVSAMGNGRRQRGWCSCGSSGLAVDGDKRKKKGVVMMATGVGCGSGGSCH</sequence>
<evidence type="ECO:0000313" key="1">
    <source>
        <dbReference type="EMBL" id="GFD59822.1"/>
    </source>
</evidence>
<dbReference type="AlphaFoldDB" id="A0A699XIH6"/>
<accession>A0A699XIH6</accession>
<gene>
    <name evidence="1" type="ORF">Tci_931791</name>
</gene>
<comment type="caution">
    <text evidence="1">The sequence shown here is derived from an EMBL/GenBank/DDBJ whole genome shotgun (WGS) entry which is preliminary data.</text>
</comment>
<proteinExistence type="predicted"/>
<organism evidence="1">
    <name type="scientific">Tanacetum cinerariifolium</name>
    <name type="common">Dalmatian daisy</name>
    <name type="synonym">Chrysanthemum cinerariifolium</name>
    <dbReference type="NCBI Taxonomy" id="118510"/>
    <lineage>
        <taxon>Eukaryota</taxon>
        <taxon>Viridiplantae</taxon>
        <taxon>Streptophyta</taxon>
        <taxon>Embryophyta</taxon>
        <taxon>Tracheophyta</taxon>
        <taxon>Spermatophyta</taxon>
        <taxon>Magnoliopsida</taxon>
        <taxon>eudicotyledons</taxon>
        <taxon>Gunneridae</taxon>
        <taxon>Pentapetalae</taxon>
        <taxon>asterids</taxon>
        <taxon>campanulids</taxon>
        <taxon>Asterales</taxon>
        <taxon>Asteraceae</taxon>
        <taxon>Asteroideae</taxon>
        <taxon>Anthemideae</taxon>
        <taxon>Anthemidinae</taxon>
        <taxon>Tanacetum</taxon>
    </lineage>
</organism>